<evidence type="ECO:0000313" key="3">
    <source>
        <dbReference type="EMBL" id="HIQ91323.1"/>
    </source>
</evidence>
<dbReference type="InterPro" id="IPR013196">
    <property type="entry name" value="HTH_11"/>
</dbReference>
<accession>A0A9D1CYR5</accession>
<dbReference type="InterPro" id="IPR036388">
    <property type="entry name" value="WH-like_DNA-bd_sf"/>
</dbReference>
<dbReference type="Proteomes" id="UP000886786">
    <property type="component" value="Unassembled WGS sequence"/>
</dbReference>
<dbReference type="SUPFAM" id="SSF46785">
    <property type="entry name" value="Winged helix' DNA-binding domain"/>
    <property type="match status" value="1"/>
</dbReference>
<evidence type="ECO:0000259" key="2">
    <source>
        <dbReference type="Pfam" id="PF13280"/>
    </source>
</evidence>
<reference evidence="3" key="2">
    <citation type="journal article" date="2021" name="PeerJ">
        <title>Extensive microbial diversity within the chicken gut microbiome revealed by metagenomics and culture.</title>
        <authorList>
            <person name="Gilroy R."/>
            <person name="Ravi A."/>
            <person name="Getino M."/>
            <person name="Pursley I."/>
            <person name="Horton D.L."/>
            <person name="Alikhan N.F."/>
            <person name="Baker D."/>
            <person name="Gharbi K."/>
            <person name="Hall N."/>
            <person name="Watson M."/>
            <person name="Adriaenssens E.M."/>
            <person name="Foster-Nyarko E."/>
            <person name="Jarju S."/>
            <person name="Secka A."/>
            <person name="Antonio M."/>
            <person name="Oren A."/>
            <person name="Chaudhuri R.R."/>
            <person name="La Ragione R."/>
            <person name="Hildebrand F."/>
            <person name="Pallen M.J."/>
        </authorList>
    </citation>
    <scope>NUCLEOTIDE SEQUENCE</scope>
    <source>
        <strain evidence="3">CHK147-3167</strain>
    </source>
</reference>
<dbReference type="PANTHER" id="PTHR34580">
    <property type="match status" value="1"/>
</dbReference>
<dbReference type="InterPro" id="IPR051534">
    <property type="entry name" value="CBASS_pafABC_assoc_protein"/>
</dbReference>
<dbReference type="InterPro" id="IPR036390">
    <property type="entry name" value="WH_DNA-bd_sf"/>
</dbReference>
<dbReference type="PANTHER" id="PTHR34580:SF3">
    <property type="entry name" value="PROTEIN PAFB"/>
    <property type="match status" value="1"/>
</dbReference>
<protein>
    <submittedName>
        <fullName evidence="3">WYL domain-containing protein</fullName>
    </submittedName>
</protein>
<dbReference type="Pfam" id="PF13280">
    <property type="entry name" value="WYL"/>
    <property type="match status" value="1"/>
</dbReference>
<reference evidence="3" key="1">
    <citation type="submission" date="2020-10" db="EMBL/GenBank/DDBJ databases">
        <authorList>
            <person name="Gilroy R."/>
        </authorList>
    </citation>
    <scope>NUCLEOTIDE SEQUENCE</scope>
    <source>
        <strain evidence="3">CHK147-3167</strain>
    </source>
</reference>
<dbReference type="Gene3D" id="1.10.10.10">
    <property type="entry name" value="Winged helix-like DNA-binding domain superfamily/Winged helix DNA-binding domain"/>
    <property type="match status" value="1"/>
</dbReference>
<sequence>MSKITNCFLMLELLNSGRVYSVNELSKELGVTERMVRYYKEQLELSGYPIESFKGPGGGYFINKNSSININFFNKYDLEVLDRVKEELTNMCNADLEKKYNLLNRKLHSIYNINKVISEYKTLNLTVHENDEKLKVLNDCIKNKKRIIISYLGANGEITKREIIPISVFQFENITYVTAFCKLRGAIRHFSLSEIVDYNIR</sequence>
<proteinExistence type="predicted"/>
<dbReference type="PROSITE" id="PS52050">
    <property type="entry name" value="WYL"/>
    <property type="match status" value="1"/>
</dbReference>
<evidence type="ECO:0000313" key="4">
    <source>
        <dbReference type="Proteomes" id="UP000886786"/>
    </source>
</evidence>
<dbReference type="InterPro" id="IPR026881">
    <property type="entry name" value="WYL_dom"/>
</dbReference>
<dbReference type="AlphaFoldDB" id="A0A9D1CYR5"/>
<comment type="caution">
    <text evidence="3">The sequence shown here is derived from an EMBL/GenBank/DDBJ whole genome shotgun (WGS) entry which is preliminary data.</text>
</comment>
<gene>
    <name evidence="3" type="ORF">IAB27_06865</name>
</gene>
<feature type="domain" description="Helix-turn-helix type 11" evidence="1">
    <location>
        <begin position="10"/>
        <end position="60"/>
    </location>
</feature>
<dbReference type="EMBL" id="DVFV01000117">
    <property type="protein sequence ID" value="HIQ91323.1"/>
    <property type="molecule type" value="Genomic_DNA"/>
</dbReference>
<dbReference type="Pfam" id="PF08279">
    <property type="entry name" value="HTH_11"/>
    <property type="match status" value="1"/>
</dbReference>
<evidence type="ECO:0000259" key="1">
    <source>
        <dbReference type="Pfam" id="PF08279"/>
    </source>
</evidence>
<name>A0A9D1CYR5_9FIRM</name>
<feature type="domain" description="WYL" evidence="2">
    <location>
        <begin position="133"/>
        <end position="197"/>
    </location>
</feature>
<organism evidence="3 4">
    <name type="scientific">Candidatus Coprosoma intestinipullorum</name>
    <dbReference type="NCBI Taxonomy" id="2840752"/>
    <lineage>
        <taxon>Bacteria</taxon>
        <taxon>Bacillati</taxon>
        <taxon>Bacillota</taxon>
        <taxon>Bacillota incertae sedis</taxon>
        <taxon>Candidatus Coprosoma</taxon>
    </lineage>
</organism>